<name>A0ACB5T9L0_AMBMO</name>
<sequence>MKIDRVKVQQQLDDAQDSEEALLAFKQFKEKPKQSTSSIHVSTTTNTSEKPIPSSKVISPHSATSIRSQPGVKNSKIIRSTALVSGYSSSDDDSDLEDEVISLKRKPASSNLLGITIKRTKIKTEPSNVF</sequence>
<organism evidence="1 2">
    <name type="scientific">Ambrosiozyma monospora</name>
    <name type="common">Yeast</name>
    <name type="synonym">Endomycopsis monosporus</name>
    <dbReference type="NCBI Taxonomy" id="43982"/>
    <lineage>
        <taxon>Eukaryota</taxon>
        <taxon>Fungi</taxon>
        <taxon>Dikarya</taxon>
        <taxon>Ascomycota</taxon>
        <taxon>Saccharomycotina</taxon>
        <taxon>Pichiomycetes</taxon>
        <taxon>Pichiales</taxon>
        <taxon>Pichiaceae</taxon>
        <taxon>Ambrosiozyma</taxon>
    </lineage>
</organism>
<accession>A0ACB5T9L0</accession>
<dbReference type="EMBL" id="BSXS01005346">
    <property type="protein sequence ID" value="GME84234.1"/>
    <property type="molecule type" value="Genomic_DNA"/>
</dbReference>
<comment type="caution">
    <text evidence="1">The sequence shown here is derived from an EMBL/GenBank/DDBJ whole genome shotgun (WGS) entry which is preliminary data.</text>
</comment>
<gene>
    <name evidence="1" type="ORF">Amon02_000669500</name>
</gene>
<proteinExistence type="predicted"/>
<protein>
    <submittedName>
        <fullName evidence="1">Unnamed protein product</fullName>
    </submittedName>
</protein>
<keyword evidence="2" id="KW-1185">Reference proteome</keyword>
<reference evidence="1" key="1">
    <citation type="submission" date="2023-04" db="EMBL/GenBank/DDBJ databases">
        <title>Ambrosiozyma monospora NBRC 10751.</title>
        <authorList>
            <person name="Ichikawa N."/>
            <person name="Sato H."/>
            <person name="Tonouchi N."/>
        </authorList>
    </citation>
    <scope>NUCLEOTIDE SEQUENCE</scope>
    <source>
        <strain evidence="1">NBRC 10751</strain>
    </source>
</reference>
<evidence type="ECO:0000313" key="1">
    <source>
        <dbReference type="EMBL" id="GME84234.1"/>
    </source>
</evidence>
<evidence type="ECO:0000313" key="2">
    <source>
        <dbReference type="Proteomes" id="UP001165064"/>
    </source>
</evidence>
<dbReference type="Proteomes" id="UP001165064">
    <property type="component" value="Unassembled WGS sequence"/>
</dbReference>